<evidence type="ECO:0000256" key="5">
    <source>
        <dbReference type="ARBA" id="ARBA00022723"/>
    </source>
</evidence>
<feature type="binding site" evidence="12">
    <location>
        <position position="150"/>
    </location>
    <ligand>
        <name>Ca(2+)</name>
        <dbReference type="ChEBI" id="CHEBI:29108"/>
        <label>2</label>
    </ligand>
</feature>
<evidence type="ECO:0000256" key="3">
    <source>
        <dbReference type="ARBA" id="ARBA00022559"/>
    </source>
</evidence>
<evidence type="ECO:0000313" key="17">
    <source>
        <dbReference type="Proteomes" id="UP000222542"/>
    </source>
</evidence>
<reference evidence="16 17" key="2">
    <citation type="journal article" date="2017" name="Genome Biol.">
        <title>New reference genome sequences of hot pepper reveal the massive evolution of plant disease-resistance genes by retroduplication.</title>
        <authorList>
            <person name="Kim S."/>
            <person name="Park J."/>
            <person name="Yeom S.I."/>
            <person name="Kim Y.M."/>
            <person name="Seo E."/>
            <person name="Kim K.T."/>
            <person name="Kim M.S."/>
            <person name="Lee J.M."/>
            <person name="Cheong K."/>
            <person name="Shin H.S."/>
            <person name="Kim S.B."/>
            <person name="Han K."/>
            <person name="Lee J."/>
            <person name="Park M."/>
            <person name="Lee H.A."/>
            <person name="Lee H.Y."/>
            <person name="Lee Y."/>
            <person name="Oh S."/>
            <person name="Lee J.H."/>
            <person name="Choi E."/>
            <person name="Choi E."/>
            <person name="Lee S.E."/>
            <person name="Jeon J."/>
            <person name="Kim H."/>
            <person name="Choi G."/>
            <person name="Song H."/>
            <person name="Lee J."/>
            <person name="Lee S.C."/>
            <person name="Kwon J.K."/>
            <person name="Lee H.Y."/>
            <person name="Koo N."/>
            <person name="Hong Y."/>
            <person name="Kim R.W."/>
            <person name="Kang W.H."/>
            <person name="Huh J.H."/>
            <person name="Kang B.C."/>
            <person name="Yang T.J."/>
            <person name="Lee Y.H."/>
            <person name="Bennetzen J.L."/>
            <person name="Choi D."/>
        </authorList>
    </citation>
    <scope>NUCLEOTIDE SEQUENCE [LARGE SCALE GENOMIC DNA]</scope>
    <source>
        <strain evidence="17">cv. CM334</strain>
    </source>
</reference>
<dbReference type="PANTHER" id="PTHR31517:SF48">
    <property type="entry name" value="PEROXIDASE 16-RELATED"/>
    <property type="match status" value="1"/>
</dbReference>
<dbReference type="InterPro" id="IPR000823">
    <property type="entry name" value="Peroxidase_pln"/>
</dbReference>
<dbReference type="STRING" id="4072.A0A2G2Z1M8"/>
<evidence type="ECO:0000259" key="15">
    <source>
        <dbReference type="PROSITE" id="PS50873"/>
    </source>
</evidence>
<dbReference type="Gene3D" id="1.10.520.10">
    <property type="match status" value="1"/>
</dbReference>
<evidence type="ECO:0000256" key="10">
    <source>
        <dbReference type="ARBA" id="ARBA00053519"/>
    </source>
</evidence>
<dbReference type="GO" id="GO:0140825">
    <property type="term" value="F:lactoperoxidase activity"/>
    <property type="evidence" value="ECO:0007669"/>
    <property type="project" value="UniProtKB-EC"/>
</dbReference>
<dbReference type="AlphaFoldDB" id="A0A2G2Z1M8"/>
<organism evidence="16 17">
    <name type="scientific">Capsicum annuum</name>
    <name type="common">Capsicum pepper</name>
    <dbReference type="NCBI Taxonomy" id="4072"/>
    <lineage>
        <taxon>Eukaryota</taxon>
        <taxon>Viridiplantae</taxon>
        <taxon>Streptophyta</taxon>
        <taxon>Embryophyta</taxon>
        <taxon>Tracheophyta</taxon>
        <taxon>Spermatophyta</taxon>
        <taxon>Magnoliopsida</taxon>
        <taxon>eudicotyledons</taxon>
        <taxon>Gunneridae</taxon>
        <taxon>Pentapetalae</taxon>
        <taxon>asterids</taxon>
        <taxon>lamiids</taxon>
        <taxon>Solanales</taxon>
        <taxon>Solanaceae</taxon>
        <taxon>Solanoideae</taxon>
        <taxon>Capsiceae</taxon>
        <taxon>Capsicum</taxon>
    </lineage>
</organism>
<keyword evidence="3 16" id="KW-0575">Peroxidase</keyword>
<dbReference type="InterPro" id="IPR002016">
    <property type="entry name" value="Haem_peroxidase"/>
</dbReference>
<comment type="cofactor">
    <cofactor evidence="12">
        <name>Ca(2+)</name>
        <dbReference type="ChEBI" id="CHEBI:29108"/>
    </cofactor>
    <text evidence="12">Binds 2 calcium ions per subunit.</text>
</comment>
<keyword evidence="6 12" id="KW-0106">Calcium</keyword>
<dbReference type="GO" id="GO:0046872">
    <property type="term" value="F:metal ion binding"/>
    <property type="evidence" value="ECO:0007669"/>
    <property type="project" value="UniProtKB-KW"/>
</dbReference>
<feature type="binding site" evidence="11">
    <location>
        <position position="65"/>
    </location>
    <ligand>
        <name>substrate</name>
    </ligand>
</feature>
<keyword evidence="4" id="KW-0349">Heme</keyword>
<dbReference type="PROSITE" id="PS50873">
    <property type="entry name" value="PEROXIDASE_4"/>
    <property type="match status" value="1"/>
</dbReference>
<keyword evidence="8 12" id="KW-0408">Iron</keyword>
<feature type="domain" description="Plant heme peroxidase family profile" evidence="15">
    <location>
        <begin position="1"/>
        <end position="170"/>
    </location>
</feature>
<dbReference type="Gramene" id="PHT75883">
    <property type="protein sequence ID" value="PHT75883"/>
    <property type="gene ID" value="T459_19405"/>
</dbReference>
<keyword evidence="9 13" id="KW-1015">Disulfide bond</keyword>
<accession>A0A2G2Z1M8</accession>
<evidence type="ECO:0000256" key="12">
    <source>
        <dbReference type="PIRSR" id="PIRSR600823-3"/>
    </source>
</evidence>
<keyword evidence="17" id="KW-1185">Reference proteome</keyword>
<evidence type="ECO:0000256" key="13">
    <source>
        <dbReference type="PIRSR" id="PIRSR600823-5"/>
    </source>
</evidence>
<evidence type="ECO:0000256" key="9">
    <source>
        <dbReference type="ARBA" id="ARBA00023157"/>
    </source>
</evidence>
<dbReference type="Pfam" id="PF00141">
    <property type="entry name" value="peroxidase"/>
    <property type="match status" value="1"/>
</dbReference>
<gene>
    <name evidence="16" type="ORF">T459_19405</name>
</gene>
<evidence type="ECO:0000256" key="11">
    <source>
        <dbReference type="PIRSR" id="PIRSR600823-2"/>
    </source>
</evidence>
<protein>
    <recommendedName>
        <fullName evidence="2">peroxidase</fullName>
        <ecNumber evidence="2">1.11.1.7</ecNumber>
    </recommendedName>
</protein>
<dbReference type="Gene3D" id="1.10.420.10">
    <property type="entry name" value="Peroxidase, domain 2"/>
    <property type="match status" value="1"/>
</dbReference>
<evidence type="ECO:0000313" key="16">
    <source>
        <dbReference type="EMBL" id="PHT75883.1"/>
    </source>
</evidence>
<keyword evidence="5 12" id="KW-0479">Metal-binding</keyword>
<comment type="caution">
    <text evidence="16">The sequence shown here is derived from an EMBL/GenBank/DDBJ whole genome shotgun (WGS) entry which is preliminary data.</text>
</comment>
<keyword evidence="7" id="KW-0560">Oxidoreductase</keyword>
<evidence type="ECO:0000256" key="4">
    <source>
        <dbReference type="ARBA" id="ARBA00022617"/>
    </source>
</evidence>
<proteinExistence type="inferred from homology"/>
<sequence>MLLSSPNGKAAKDYPDNLSLAGDGFDTVVKAKAVVDKNFKCRNKVSCADILASATREVVAMHQLPDEGFNLDQLNAMFARRGLSQTNMIALSGAHTLGFFHCNHVSKRLYNFSLKSKIDPTLNRQYVLQLKKMCPLWVDPRIAINMGPTTPNTFDNAYFKNLQQGKGLFSLIKFSSPIQDQEILSTSLLPIMVPSDLQDP</sequence>
<dbReference type="InterPro" id="IPR010255">
    <property type="entry name" value="Haem_peroxidase_sf"/>
</dbReference>
<comment type="function">
    <text evidence="10">Suggested to catalyze the deposition of the aromatic residues of suberin on the cell wall and thus play a role in cell-suberization.</text>
</comment>
<dbReference type="SUPFAM" id="SSF48113">
    <property type="entry name" value="Heme-dependent peroxidases"/>
    <property type="match status" value="1"/>
</dbReference>
<dbReference type="Proteomes" id="UP000222542">
    <property type="component" value="Unassembled WGS sequence"/>
</dbReference>
<dbReference type="PRINTS" id="PR00458">
    <property type="entry name" value="PEROXIDASE"/>
</dbReference>
<dbReference type="GO" id="GO:0006979">
    <property type="term" value="P:response to oxidative stress"/>
    <property type="evidence" value="ECO:0007669"/>
    <property type="project" value="InterPro"/>
</dbReference>
<reference evidence="16 17" key="1">
    <citation type="journal article" date="2014" name="Nat. Genet.">
        <title>Genome sequence of the hot pepper provides insights into the evolution of pungency in Capsicum species.</title>
        <authorList>
            <person name="Kim S."/>
            <person name="Park M."/>
            <person name="Yeom S.I."/>
            <person name="Kim Y.M."/>
            <person name="Lee J.M."/>
            <person name="Lee H.A."/>
            <person name="Seo E."/>
            <person name="Choi J."/>
            <person name="Cheong K."/>
            <person name="Kim K.T."/>
            <person name="Jung K."/>
            <person name="Lee G.W."/>
            <person name="Oh S.K."/>
            <person name="Bae C."/>
            <person name="Kim S.B."/>
            <person name="Lee H.Y."/>
            <person name="Kim S.Y."/>
            <person name="Kim M.S."/>
            <person name="Kang B.C."/>
            <person name="Jo Y.D."/>
            <person name="Yang H.B."/>
            <person name="Jeong H.J."/>
            <person name="Kang W.H."/>
            <person name="Kwon J.K."/>
            <person name="Shin C."/>
            <person name="Lim J.Y."/>
            <person name="Park J.H."/>
            <person name="Huh J.H."/>
            <person name="Kim J.S."/>
            <person name="Kim B.D."/>
            <person name="Cohen O."/>
            <person name="Paran I."/>
            <person name="Suh M.C."/>
            <person name="Lee S.B."/>
            <person name="Kim Y.K."/>
            <person name="Shin Y."/>
            <person name="Noh S.J."/>
            <person name="Park J."/>
            <person name="Seo Y.S."/>
            <person name="Kwon S.Y."/>
            <person name="Kim H.A."/>
            <person name="Park J.M."/>
            <person name="Kim H.J."/>
            <person name="Choi S.B."/>
            <person name="Bosland P.W."/>
            <person name="Reeves G."/>
            <person name="Jo S.H."/>
            <person name="Lee B.W."/>
            <person name="Cho H.T."/>
            <person name="Choi H.S."/>
            <person name="Lee M.S."/>
            <person name="Yu Y."/>
            <person name="Do Choi Y."/>
            <person name="Park B.S."/>
            <person name="van Deynze A."/>
            <person name="Ashrafi H."/>
            <person name="Hill T."/>
            <person name="Kim W.T."/>
            <person name="Pai H.S."/>
            <person name="Ahn H.K."/>
            <person name="Yeam I."/>
            <person name="Giovannoni J.J."/>
            <person name="Rose J.K."/>
            <person name="Sorensen I."/>
            <person name="Lee S.J."/>
            <person name="Kim R.W."/>
            <person name="Choi I.Y."/>
            <person name="Choi B.S."/>
            <person name="Lim J.S."/>
            <person name="Lee Y.H."/>
            <person name="Choi D."/>
        </authorList>
    </citation>
    <scope>NUCLEOTIDE SEQUENCE [LARGE SCALE GENOMIC DNA]</scope>
    <source>
        <strain evidence="17">cv. CM334</strain>
    </source>
</reference>
<evidence type="ECO:0000256" key="6">
    <source>
        <dbReference type="ARBA" id="ARBA00022837"/>
    </source>
</evidence>
<dbReference type="EMBL" id="AYRZ02000007">
    <property type="protein sequence ID" value="PHT75883.1"/>
    <property type="molecule type" value="Genomic_DNA"/>
</dbReference>
<dbReference type="EC" id="1.11.1.7" evidence="2"/>
<feature type="binding site" evidence="12">
    <location>
        <position position="96"/>
    </location>
    <ligand>
        <name>Ca(2+)</name>
        <dbReference type="ChEBI" id="CHEBI:29108"/>
        <label>2</label>
    </ligand>
</feature>
<name>A0A2G2Z1M8_CAPAN</name>
<evidence type="ECO:0000256" key="2">
    <source>
        <dbReference type="ARBA" id="ARBA00012313"/>
    </source>
</evidence>
<evidence type="ECO:0000256" key="8">
    <source>
        <dbReference type="ARBA" id="ARBA00023004"/>
    </source>
</evidence>
<feature type="binding site" description="axial binding residue" evidence="12">
    <location>
        <position position="95"/>
    </location>
    <ligand>
        <name>heme b</name>
        <dbReference type="ChEBI" id="CHEBI:60344"/>
    </ligand>
    <ligandPart>
        <name>Fe</name>
        <dbReference type="ChEBI" id="CHEBI:18248"/>
    </ligandPart>
</feature>
<dbReference type="PANTHER" id="PTHR31517">
    <property type="match status" value="1"/>
</dbReference>
<evidence type="ECO:0000256" key="7">
    <source>
        <dbReference type="ARBA" id="ARBA00023002"/>
    </source>
</evidence>
<feature type="binding site" evidence="12">
    <location>
        <position position="155"/>
    </location>
    <ligand>
        <name>Ca(2+)</name>
        <dbReference type="ChEBI" id="CHEBI:29108"/>
        <label>2</label>
    </ligand>
</feature>
<comment type="similarity">
    <text evidence="14">Belongs to the peroxidase family.</text>
</comment>
<comment type="cofactor">
    <cofactor evidence="12">
        <name>heme b</name>
        <dbReference type="ChEBI" id="CHEBI:60344"/>
    </cofactor>
    <text evidence="12">Binds 1 heme b (iron(II)-protoporphyrin IX) group per subunit.</text>
</comment>
<dbReference type="PRINTS" id="PR00461">
    <property type="entry name" value="PLPEROXIDASE"/>
</dbReference>
<dbReference type="GO" id="GO:0020037">
    <property type="term" value="F:heme binding"/>
    <property type="evidence" value="ECO:0007669"/>
    <property type="project" value="InterPro"/>
</dbReference>
<comment type="catalytic activity">
    <reaction evidence="1">
        <text>2 a phenolic donor + H2O2 = 2 a phenolic radical donor + 2 H2O</text>
        <dbReference type="Rhea" id="RHEA:56136"/>
        <dbReference type="ChEBI" id="CHEBI:15377"/>
        <dbReference type="ChEBI" id="CHEBI:16240"/>
        <dbReference type="ChEBI" id="CHEBI:139520"/>
        <dbReference type="ChEBI" id="CHEBI:139521"/>
        <dbReference type="EC" id="1.11.1.7"/>
    </reaction>
</comment>
<dbReference type="FunFam" id="1.10.420.10:FF:000001">
    <property type="entry name" value="Peroxidase"/>
    <property type="match status" value="1"/>
</dbReference>
<evidence type="ECO:0000256" key="14">
    <source>
        <dbReference type="RuleBase" id="RU004241"/>
    </source>
</evidence>
<dbReference type="SMR" id="A0A2G2Z1M8"/>
<evidence type="ECO:0000256" key="1">
    <source>
        <dbReference type="ARBA" id="ARBA00000189"/>
    </source>
</evidence>
<feature type="disulfide bond" evidence="13">
    <location>
        <begin position="102"/>
        <end position="134"/>
    </location>
</feature>